<evidence type="ECO:0000256" key="1">
    <source>
        <dbReference type="SAM" id="MobiDB-lite"/>
    </source>
</evidence>
<feature type="compositionally biased region" description="Low complexity" evidence="1">
    <location>
        <begin position="287"/>
        <end position="313"/>
    </location>
</feature>
<organism evidence="2 3">
    <name type="scientific">Metschnikowia bicuspidata var. bicuspidata NRRL YB-4993</name>
    <dbReference type="NCBI Taxonomy" id="869754"/>
    <lineage>
        <taxon>Eukaryota</taxon>
        <taxon>Fungi</taxon>
        <taxon>Dikarya</taxon>
        <taxon>Ascomycota</taxon>
        <taxon>Saccharomycotina</taxon>
        <taxon>Pichiomycetes</taxon>
        <taxon>Metschnikowiaceae</taxon>
        <taxon>Metschnikowia</taxon>
    </lineage>
</organism>
<dbReference type="Proteomes" id="UP000092555">
    <property type="component" value="Unassembled WGS sequence"/>
</dbReference>
<dbReference type="AlphaFoldDB" id="A0A1A0HE08"/>
<feature type="compositionally biased region" description="Basic residues" evidence="1">
    <location>
        <begin position="32"/>
        <end position="45"/>
    </location>
</feature>
<dbReference type="EMBL" id="LXTC01000002">
    <property type="protein sequence ID" value="OBA22138.1"/>
    <property type="molecule type" value="Genomic_DNA"/>
</dbReference>
<feature type="compositionally biased region" description="Polar residues" evidence="1">
    <location>
        <begin position="255"/>
        <end position="286"/>
    </location>
</feature>
<protein>
    <submittedName>
        <fullName evidence="2">Uncharacterized protein</fullName>
    </submittedName>
</protein>
<evidence type="ECO:0000313" key="2">
    <source>
        <dbReference type="EMBL" id="OBA22138.1"/>
    </source>
</evidence>
<proteinExistence type="predicted"/>
<feature type="region of interest" description="Disordered" evidence="1">
    <location>
        <begin position="246"/>
        <end position="357"/>
    </location>
</feature>
<feature type="compositionally biased region" description="Basic and acidic residues" evidence="1">
    <location>
        <begin position="46"/>
        <end position="111"/>
    </location>
</feature>
<feature type="compositionally biased region" description="Basic and acidic residues" evidence="1">
    <location>
        <begin position="1"/>
        <end position="16"/>
    </location>
</feature>
<feature type="compositionally biased region" description="Pro residues" evidence="1">
    <location>
        <begin position="339"/>
        <end position="351"/>
    </location>
</feature>
<dbReference type="RefSeq" id="XP_018712634.1">
    <property type="nucleotide sequence ID" value="XM_018854531.1"/>
</dbReference>
<name>A0A1A0HE08_9ASCO</name>
<evidence type="ECO:0000313" key="3">
    <source>
        <dbReference type="Proteomes" id="UP000092555"/>
    </source>
</evidence>
<gene>
    <name evidence="2" type="ORF">METBIDRAFT_147206</name>
</gene>
<accession>A0A1A0HE08</accession>
<reference evidence="2 3" key="1">
    <citation type="submission" date="2016-05" db="EMBL/GenBank/DDBJ databases">
        <title>Comparative genomics of biotechnologically important yeasts.</title>
        <authorList>
            <consortium name="DOE Joint Genome Institute"/>
            <person name="Riley R."/>
            <person name="Haridas S."/>
            <person name="Wolfe K.H."/>
            <person name="Lopes M.R."/>
            <person name="Hittinger C.T."/>
            <person name="Goker M."/>
            <person name="Salamov A."/>
            <person name="Wisecaver J."/>
            <person name="Long T.M."/>
            <person name="Aerts A.L."/>
            <person name="Barry K."/>
            <person name="Choi C."/>
            <person name="Clum A."/>
            <person name="Coughlan A.Y."/>
            <person name="Deshpande S."/>
            <person name="Douglass A.P."/>
            <person name="Hanson S.J."/>
            <person name="Klenk H.-P."/>
            <person name="LaButti K."/>
            <person name="Lapidus A."/>
            <person name="Lindquist E."/>
            <person name="Lipzen A."/>
            <person name="Meier-kolthoff J.P."/>
            <person name="Ohm R.A."/>
            <person name="Otillar R.P."/>
            <person name="Pangilinan J."/>
            <person name="Peng Y."/>
            <person name="Rokas A."/>
            <person name="Rosa C.A."/>
            <person name="Scheuner C."/>
            <person name="Sibirny A.A."/>
            <person name="Slot J.C."/>
            <person name="Stielow J.B."/>
            <person name="Sun H."/>
            <person name="Kurtzman C.P."/>
            <person name="Blackwell M."/>
            <person name="Grigoriev I.V."/>
            <person name="Jeffries T.W."/>
        </authorList>
    </citation>
    <scope>NUCLEOTIDE SEQUENCE [LARGE SCALE GENOMIC DNA]</scope>
    <source>
        <strain evidence="2 3">NRRL YB-4993</strain>
    </source>
</reference>
<sequence length="357" mass="42023">MKKKERGSGDEGEMKEKKTKKKNKEGEENEKRIKRRIRRRQRRKERRETREEKNNKRRKEQQEKKRTTREEKNNKRRKDQEEKKRSRREERIKKRRKDQEEKKRLTTEKKNLKEKKKNTAKNMKKEYGGMESGHGYQRKQQTHHPQCPMPVDTQHHYILNPFMAPVAWIQAAMHAPSRKSLFWRPWRQAPSQTRYPRIQPSPERAQPDGFGDQAPEFAPGTFWNTRAPARTVGIVRATRLKHASPAATPPFLKSSFASTSHPTQCTKQHTRKWQSLSKNWRWPSSISWRPASPTRPSARSSPSPSMSLWSVSPTPSPWTKATRQRRLPSSAARVCLPPSTAPGPVPPAPWRPRPRRN</sequence>
<comment type="caution">
    <text evidence="2">The sequence shown here is derived from an EMBL/GenBank/DDBJ whole genome shotgun (WGS) entry which is preliminary data.</text>
</comment>
<feature type="region of interest" description="Disordered" evidence="1">
    <location>
        <begin position="1"/>
        <end position="146"/>
    </location>
</feature>
<keyword evidence="3" id="KW-1185">Reference proteome</keyword>
<dbReference type="GeneID" id="30027507"/>